<gene>
    <name evidence="1" type="ORF">SAMN06309945_2774</name>
</gene>
<dbReference type="Gene3D" id="6.10.250.660">
    <property type="match status" value="2"/>
</dbReference>
<dbReference type="Proteomes" id="UP000190857">
    <property type="component" value="Unassembled WGS sequence"/>
</dbReference>
<accession>A0A1T5L0V8</accession>
<sequence length="100" mass="11578">MAGSRKTRGGCMRSEDVAAKKFGTTRWREGYEPRDVDELMERVRETLAGYERRRSINPITSVEVVEALFAPTKFREGYDQDHVDDFLDEIVAALREHEAR</sequence>
<dbReference type="EMBL" id="FUZP01000003">
    <property type="protein sequence ID" value="SKC69259.1"/>
    <property type="molecule type" value="Genomic_DNA"/>
</dbReference>
<dbReference type="InterPro" id="IPR019933">
    <property type="entry name" value="DivIVA_domain"/>
</dbReference>
<proteinExistence type="predicted"/>
<dbReference type="NCBIfam" id="TIGR03544">
    <property type="entry name" value="DivI1A_domain"/>
    <property type="match status" value="2"/>
</dbReference>
<name>A0A1T5L0V8_9MICO</name>
<protein>
    <submittedName>
        <fullName evidence="1">DivIVA domain-containing protein</fullName>
    </submittedName>
</protein>
<dbReference type="AlphaFoldDB" id="A0A1T5L0V8"/>
<organism evidence="1 2">
    <name type="scientific">Okibacterium fritillariae</name>
    <dbReference type="NCBI Taxonomy" id="123320"/>
    <lineage>
        <taxon>Bacteria</taxon>
        <taxon>Bacillati</taxon>
        <taxon>Actinomycetota</taxon>
        <taxon>Actinomycetes</taxon>
        <taxon>Micrococcales</taxon>
        <taxon>Microbacteriaceae</taxon>
        <taxon>Okibacterium</taxon>
    </lineage>
</organism>
<evidence type="ECO:0000313" key="2">
    <source>
        <dbReference type="Proteomes" id="UP000190857"/>
    </source>
</evidence>
<evidence type="ECO:0000313" key="1">
    <source>
        <dbReference type="EMBL" id="SKC69259.1"/>
    </source>
</evidence>
<dbReference type="STRING" id="123320.SAMN06309945_2774"/>
<reference evidence="1 2" key="1">
    <citation type="submission" date="2017-02" db="EMBL/GenBank/DDBJ databases">
        <authorList>
            <person name="Peterson S.W."/>
        </authorList>
    </citation>
    <scope>NUCLEOTIDE SEQUENCE [LARGE SCALE GENOMIC DNA]</scope>
    <source>
        <strain evidence="1 2">VKM Ac-2059</strain>
    </source>
</reference>
<keyword evidence="2" id="KW-1185">Reference proteome</keyword>